<dbReference type="PRINTS" id="PR00277">
    <property type="entry name" value="INSULIN"/>
</dbReference>
<evidence type="ECO:0000256" key="11">
    <source>
        <dbReference type="ARBA" id="ARBA00023277"/>
    </source>
</evidence>
<dbReference type="CDD" id="cd04367">
    <property type="entry name" value="IlGF_insulin_like"/>
    <property type="match status" value="1"/>
</dbReference>
<evidence type="ECO:0000256" key="12">
    <source>
        <dbReference type="RuleBase" id="RU000406"/>
    </source>
</evidence>
<accession>A0A9D3M841</accession>
<evidence type="ECO:0000256" key="9">
    <source>
        <dbReference type="ARBA" id="ARBA00022702"/>
    </source>
</evidence>
<dbReference type="AlphaFoldDB" id="A0A9D3M841"/>
<evidence type="ECO:0000313" key="15">
    <source>
        <dbReference type="EMBL" id="KAG5844220.1"/>
    </source>
</evidence>
<evidence type="ECO:0000256" key="7">
    <source>
        <dbReference type="ARBA" id="ARBA00022526"/>
    </source>
</evidence>
<comment type="caution">
    <text evidence="15">The sequence shown here is derived from an EMBL/GenBank/DDBJ whole genome shotgun (WGS) entry which is preliminary data.</text>
</comment>
<sequence length="118" mass="12957">MTPQLSVVMASWLPVISLLVLLILSSPGVDAASTQHLCGSHLVEALYLVCGSNGFFFNPKDKRDLEPLLGLQSPKSGQENEVDDFSYKGQGELKVKRGIVEQCCHKPCSIFDLQNYCN</sequence>
<keyword evidence="10" id="KW-1015">Disulfide bond</keyword>
<gene>
    <name evidence="15" type="ORF">ANANG_G00160060</name>
</gene>
<evidence type="ECO:0000256" key="2">
    <source>
        <dbReference type="ARBA" id="ARBA00004613"/>
    </source>
</evidence>
<dbReference type="SUPFAM" id="SSF56994">
    <property type="entry name" value="Insulin-like"/>
    <property type="match status" value="1"/>
</dbReference>
<evidence type="ECO:0000256" key="5">
    <source>
        <dbReference type="ARBA" id="ARBA00020180"/>
    </source>
</evidence>
<keyword evidence="6 12" id="KW-0964">Secreted</keyword>
<keyword evidence="16" id="KW-1185">Reference proteome</keyword>
<comment type="subunit">
    <text evidence="4 12">Heterodimer of a B chain and an A chain linked by two disulfide bonds.</text>
</comment>
<feature type="signal peptide" evidence="13">
    <location>
        <begin position="1"/>
        <end position="31"/>
    </location>
</feature>
<evidence type="ECO:0000256" key="4">
    <source>
        <dbReference type="ARBA" id="ARBA00011207"/>
    </source>
</evidence>
<dbReference type="GO" id="GO:0005179">
    <property type="term" value="F:hormone activity"/>
    <property type="evidence" value="ECO:0007669"/>
    <property type="project" value="UniProtKB-KW"/>
</dbReference>
<evidence type="ECO:0000256" key="8">
    <source>
        <dbReference type="ARBA" id="ARBA00022685"/>
    </source>
</evidence>
<feature type="chain" id="PRO_5039130021" description="Insulin" evidence="13">
    <location>
        <begin position="32"/>
        <end position="118"/>
    </location>
</feature>
<dbReference type="InterPro" id="IPR022353">
    <property type="entry name" value="Insulin_CS"/>
</dbReference>
<name>A0A9D3M841_ANGAN</name>
<dbReference type="FunFam" id="1.10.100.10:FF:000003">
    <property type="entry name" value="Insulin"/>
    <property type="match status" value="1"/>
</dbReference>
<dbReference type="InterPro" id="IPR022352">
    <property type="entry name" value="Ins/IGF/rlx"/>
</dbReference>
<keyword evidence="9 12" id="KW-0372">Hormone</keyword>
<evidence type="ECO:0000256" key="10">
    <source>
        <dbReference type="ARBA" id="ARBA00023157"/>
    </source>
</evidence>
<dbReference type="Proteomes" id="UP001044222">
    <property type="component" value="Chromosome 8"/>
</dbReference>
<dbReference type="InterPro" id="IPR004825">
    <property type="entry name" value="Insulin"/>
</dbReference>
<comment type="function">
    <text evidence="1 12">Insulin decreases blood glucose concentration. It increases cell permeability to monosaccharides, amino acids and fatty acids. It accelerates glycolysis, the pentose phosphate cycle, and glycogen synthesis in liver.</text>
</comment>
<comment type="subcellular location">
    <subcellularLocation>
        <location evidence="2 12">Secreted</location>
    </subcellularLocation>
</comment>
<feature type="domain" description="Insulin-like" evidence="14">
    <location>
        <begin position="35"/>
        <end position="117"/>
    </location>
</feature>
<dbReference type="EMBL" id="JAFIRN010000008">
    <property type="protein sequence ID" value="KAG5844220.1"/>
    <property type="molecule type" value="Genomic_DNA"/>
</dbReference>
<evidence type="ECO:0000259" key="14">
    <source>
        <dbReference type="SMART" id="SM00078"/>
    </source>
</evidence>
<dbReference type="PROSITE" id="PS00262">
    <property type="entry name" value="INSULIN"/>
    <property type="match status" value="1"/>
</dbReference>
<keyword evidence="8" id="KW-0165">Cleavage on pair of basic residues</keyword>
<proteinExistence type="inferred from homology"/>
<evidence type="ECO:0000256" key="1">
    <source>
        <dbReference type="ARBA" id="ARBA00002985"/>
    </source>
</evidence>
<evidence type="ECO:0000256" key="13">
    <source>
        <dbReference type="SAM" id="SignalP"/>
    </source>
</evidence>
<dbReference type="GO" id="GO:0006006">
    <property type="term" value="P:glucose metabolic process"/>
    <property type="evidence" value="ECO:0007669"/>
    <property type="project" value="UniProtKB-UniRule"/>
</dbReference>
<dbReference type="PRINTS" id="PR00276">
    <property type="entry name" value="INSULINFAMLY"/>
</dbReference>
<dbReference type="Pfam" id="PF00049">
    <property type="entry name" value="Insulin"/>
    <property type="match status" value="1"/>
</dbReference>
<evidence type="ECO:0000256" key="6">
    <source>
        <dbReference type="ARBA" id="ARBA00022525"/>
    </source>
</evidence>
<keyword evidence="11 12" id="KW-0119">Carbohydrate metabolism</keyword>
<dbReference type="InterPro" id="IPR016179">
    <property type="entry name" value="Insulin-like"/>
</dbReference>
<dbReference type="SMART" id="SM00078">
    <property type="entry name" value="IlGF"/>
    <property type="match status" value="1"/>
</dbReference>
<evidence type="ECO:0000256" key="3">
    <source>
        <dbReference type="ARBA" id="ARBA00009034"/>
    </source>
</evidence>
<reference evidence="15" key="1">
    <citation type="submission" date="2021-01" db="EMBL/GenBank/DDBJ databases">
        <title>A chromosome-scale assembly of European eel, Anguilla anguilla.</title>
        <authorList>
            <person name="Henkel C."/>
            <person name="Jong-Raadsen S.A."/>
            <person name="Dufour S."/>
            <person name="Weltzien F.-A."/>
            <person name="Palstra A.P."/>
            <person name="Pelster B."/>
            <person name="Spaink H.P."/>
            <person name="Van Den Thillart G.E."/>
            <person name="Jansen H."/>
            <person name="Zahm M."/>
            <person name="Klopp C."/>
            <person name="Cedric C."/>
            <person name="Louis A."/>
            <person name="Berthelot C."/>
            <person name="Parey E."/>
            <person name="Roest Crollius H."/>
            <person name="Montfort J."/>
            <person name="Robinson-Rechavi M."/>
            <person name="Bucao C."/>
            <person name="Bouchez O."/>
            <person name="Gislard M."/>
            <person name="Lluch J."/>
            <person name="Milhes M."/>
            <person name="Lampietro C."/>
            <person name="Lopez Roques C."/>
            <person name="Donnadieu C."/>
            <person name="Braasch I."/>
            <person name="Desvignes T."/>
            <person name="Postlethwait J."/>
            <person name="Bobe J."/>
            <person name="Guiguen Y."/>
            <person name="Dirks R."/>
        </authorList>
    </citation>
    <scope>NUCLEOTIDE SEQUENCE</scope>
    <source>
        <strain evidence="15">Tag_6206</strain>
        <tissue evidence="15">Liver</tissue>
    </source>
</reference>
<dbReference type="GO" id="GO:0005615">
    <property type="term" value="C:extracellular space"/>
    <property type="evidence" value="ECO:0007669"/>
    <property type="project" value="TreeGrafter"/>
</dbReference>
<comment type="similarity">
    <text evidence="3 12">Belongs to the insulin family.</text>
</comment>
<protein>
    <recommendedName>
        <fullName evidence="5 12">Insulin</fullName>
    </recommendedName>
</protein>
<organism evidence="15 16">
    <name type="scientific">Anguilla anguilla</name>
    <name type="common">European freshwater eel</name>
    <name type="synonym">Muraena anguilla</name>
    <dbReference type="NCBI Taxonomy" id="7936"/>
    <lineage>
        <taxon>Eukaryota</taxon>
        <taxon>Metazoa</taxon>
        <taxon>Chordata</taxon>
        <taxon>Craniata</taxon>
        <taxon>Vertebrata</taxon>
        <taxon>Euteleostomi</taxon>
        <taxon>Actinopterygii</taxon>
        <taxon>Neopterygii</taxon>
        <taxon>Teleostei</taxon>
        <taxon>Anguilliformes</taxon>
        <taxon>Anguillidae</taxon>
        <taxon>Anguilla</taxon>
    </lineage>
</organism>
<evidence type="ECO:0000313" key="16">
    <source>
        <dbReference type="Proteomes" id="UP001044222"/>
    </source>
</evidence>
<dbReference type="PANTHER" id="PTHR11454:SF9">
    <property type="entry name" value="INSULIN"/>
    <property type="match status" value="1"/>
</dbReference>
<dbReference type="Gene3D" id="1.10.100.10">
    <property type="entry name" value="Insulin-like"/>
    <property type="match status" value="1"/>
</dbReference>
<keyword evidence="7 12" id="KW-0313">Glucose metabolism</keyword>
<keyword evidence="13" id="KW-0732">Signal</keyword>
<dbReference type="InterPro" id="IPR036438">
    <property type="entry name" value="Insulin-like_sf"/>
</dbReference>
<dbReference type="PANTHER" id="PTHR11454">
    <property type="entry name" value="INSULIN/INSULIN GROWTH FACTOR"/>
    <property type="match status" value="1"/>
</dbReference>